<feature type="transmembrane region" description="Helical" evidence="2">
    <location>
        <begin position="6"/>
        <end position="25"/>
    </location>
</feature>
<feature type="compositionally biased region" description="Basic residues" evidence="1">
    <location>
        <begin position="31"/>
        <end position="42"/>
    </location>
</feature>
<evidence type="ECO:0000313" key="3">
    <source>
        <dbReference type="EMBL" id="MFC6883686.1"/>
    </source>
</evidence>
<proteinExistence type="predicted"/>
<sequence length="79" mass="8186">MDMSTIVTLAGAGSQLVCAVLSLAVQIRHGRRRHCASHHPRKHADAVEPAAPPPTRPPRSADADSDQGGGPIGNPYGPC</sequence>
<keyword evidence="2" id="KW-1133">Transmembrane helix</keyword>
<protein>
    <recommendedName>
        <fullName evidence="5">Secreted protein</fullName>
    </recommendedName>
</protein>
<keyword evidence="2" id="KW-0812">Transmembrane</keyword>
<evidence type="ECO:0008006" key="5">
    <source>
        <dbReference type="Google" id="ProtNLM"/>
    </source>
</evidence>
<gene>
    <name evidence="3" type="ORF">ACFQKB_28285</name>
</gene>
<evidence type="ECO:0000313" key="4">
    <source>
        <dbReference type="Proteomes" id="UP001596380"/>
    </source>
</evidence>
<comment type="caution">
    <text evidence="3">The sequence shown here is derived from an EMBL/GenBank/DDBJ whole genome shotgun (WGS) entry which is preliminary data.</text>
</comment>
<name>A0ABW2CST5_9ACTN</name>
<organism evidence="3 4">
    <name type="scientific">Actinomadura yumaensis</name>
    <dbReference type="NCBI Taxonomy" id="111807"/>
    <lineage>
        <taxon>Bacteria</taxon>
        <taxon>Bacillati</taxon>
        <taxon>Actinomycetota</taxon>
        <taxon>Actinomycetes</taxon>
        <taxon>Streptosporangiales</taxon>
        <taxon>Thermomonosporaceae</taxon>
        <taxon>Actinomadura</taxon>
    </lineage>
</organism>
<reference evidence="4" key="1">
    <citation type="journal article" date="2019" name="Int. J. Syst. Evol. Microbiol.">
        <title>The Global Catalogue of Microorganisms (GCM) 10K type strain sequencing project: providing services to taxonomists for standard genome sequencing and annotation.</title>
        <authorList>
            <consortium name="The Broad Institute Genomics Platform"/>
            <consortium name="The Broad Institute Genome Sequencing Center for Infectious Disease"/>
            <person name="Wu L."/>
            <person name="Ma J."/>
        </authorList>
    </citation>
    <scope>NUCLEOTIDE SEQUENCE [LARGE SCALE GENOMIC DNA]</scope>
    <source>
        <strain evidence="4">JCM 3369</strain>
    </source>
</reference>
<dbReference type="EMBL" id="JBHSXS010000021">
    <property type="protein sequence ID" value="MFC6883686.1"/>
    <property type="molecule type" value="Genomic_DNA"/>
</dbReference>
<keyword evidence="4" id="KW-1185">Reference proteome</keyword>
<dbReference type="Proteomes" id="UP001596380">
    <property type="component" value="Unassembled WGS sequence"/>
</dbReference>
<feature type="region of interest" description="Disordered" evidence="1">
    <location>
        <begin position="31"/>
        <end position="79"/>
    </location>
</feature>
<accession>A0ABW2CST5</accession>
<evidence type="ECO:0000256" key="1">
    <source>
        <dbReference type="SAM" id="MobiDB-lite"/>
    </source>
</evidence>
<keyword evidence="2" id="KW-0472">Membrane</keyword>
<evidence type="ECO:0000256" key="2">
    <source>
        <dbReference type="SAM" id="Phobius"/>
    </source>
</evidence>
<dbReference type="RefSeq" id="WP_160826710.1">
    <property type="nucleotide sequence ID" value="NZ_JBHSXE010000001.1"/>
</dbReference>